<organism evidence="1 2">
    <name type="scientific">Moniliophthora roreri</name>
    <name type="common">Frosty pod rot fungus</name>
    <name type="synonym">Monilia roreri</name>
    <dbReference type="NCBI Taxonomy" id="221103"/>
    <lineage>
        <taxon>Eukaryota</taxon>
        <taxon>Fungi</taxon>
        <taxon>Dikarya</taxon>
        <taxon>Basidiomycota</taxon>
        <taxon>Agaricomycotina</taxon>
        <taxon>Agaricomycetes</taxon>
        <taxon>Agaricomycetidae</taxon>
        <taxon>Agaricales</taxon>
        <taxon>Marasmiineae</taxon>
        <taxon>Marasmiaceae</taxon>
        <taxon>Moniliophthora</taxon>
    </lineage>
</organism>
<reference evidence="1 2" key="1">
    <citation type="submission" date="2015-12" db="EMBL/GenBank/DDBJ databases">
        <title>Draft genome sequence of Moniliophthora roreri, the causal agent of frosty pod rot of cacao.</title>
        <authorList>
            <person name="Aime M.C."/>
            <person name="Diaz-Valderrama J.R."/>
            <person name="Kijpornyongpan T."/>
            <person name="Phillips-Mora W."/>
        </authorList>
    </citation>
    <scope>NUCLEOTIDE SEQUENCE [LARGE SCALE GENOMIC DNA]</scope>
    <source>
        <strain evidence="1 2">MCA 2952</strain>
    </source>
</reference>
<name>A0A0W0G640_MONRR</name>
<dbReference type="EMBL" id="LATX01001014">
    <property type="protein sequence ID" value="KTB44038.1"/>
    <property type="molecule type" value="Genomic_DNA"/>
</dbReference>
<proteinExistence type="predicted"/>
<accession>A0A0W0G640</accession>
<dbReference type="Proteomes" id="UP000054988">
    <property type="component" value="Unassembled WGS sequence"/>
</dbReference>
<dbReference type="AlphaFoldDB" id="A0A0W0G640"/>
<evidence type="ECO:0000313" key="1">
    <source>
        <dbReference type="EMBL" id="KTB44038.1"/>
    </source>
</evidence>
<protein>
    <submittedName>
        <fullName evidence="1">Uncharacterized protein</fullName>
    </submittedName>
</protein>
<comment type="caution">
    <text evidence="1">The sequence shown here is derived from an EMBL/GenBank/DDBJ whole genome shotgun (WGS) entry which is preliminary data.</text>
</comment>
<gene>
    <name evidence="1" type="ORF">WG66_3385</name>
</gene>
<evidence type="ECO:0000313" key="2">
    <source>
        <dbReference type="Proteomes" id="UP000054988"/>
    </source>
</evidence>
<sequence>MLWMNTTSGVLLCGPDGPGTWLYSRPAELIVVPPTVDMLKDDTSFRFFSKFGRSVEYSVLECAMDSLNDTFLDDLFPRIAEDHRSKDADHPDWSSAMPRYLRDLWRNPPDHLPMDVIGGLRFDTVHSPSLEAIARRPREAGSLWTWCMDGLVNRTELDGGLTRFKLDPVQGERIDLGAVYGWLRFCDEWLPQSSRVFDTLDVTEGKENFFIPSEVLLDTIRHYLTIPNLSDNV</sequence>